<proteinExistence type="predicted"/>
<feature type="region of interest" description="Disordered" evidence="1">
    <location>
        <begin position="272"/>
        <end position="311"/>
    </location>
</feature>
<evidence type="ECO:0000313" key="2">
    <source>
        <dbReference type="EMBL" id="GJF00837.1"/>
    </source>
</evidence>
<organism evidence="2 3">
    <name type="scientific">Phanerochaete sordida</name>
    <dbReference type="NCBI Taxonomy" id="48140"/>
    <lineage>
        <taxon>Eukaryota</taxon>
        <taxon>Fungi</taxon>
        <taxon>Dikarya</taxon>
        <taxon>Basidiomycota</taxon>
        <taxon>Agaricomycotina</taxon>
        <taxon>Agaricomycetes</taxon>
        <taxon>Polyporales</taxon>
        <taxon>Phanerochaetaceae</taxon>
        <taxon>Phanerochaete</taxon>
    </lineage>
</organism>
<dbReference type="Pfam" id="PF18758">
    <property type="entry name" value="KDZ"/>
    <property type="match status" value="1"/>
</dbReference>
<dbReference type="OrthoDB" id="2793259at2759"/>
<gene>
    <name evidence="2" type="ORF">PsYK624_171390</name>
</gene>
<protein>
    <submittedName>
        <fullName evidence="2">Uncharacterized protein</fullName>
    </submittedName>
</protein>
<sequence>MSSSWGYFIEGVAYREHIKKYATQEDISTCTSFATLMHTNTRFHKGYATTGVAMAINARHGFVLPNGVSDLQKGERYVIRLYRRRHALMPFRKNCNIDYIALSALFNLPPPAMLPYVLSYDIMCQWLRWLLQRMASLPHHLQIELPVGEVRYAIPKYHLNGHKEEGHNQYSLNFMRGVEWTDSEEVKRGWSRMDGTAASTREMGPGSREETLEDHFGFNNQEKYINMGMTEAEIRLQLAKEEEEATSGSTTLHEVTPVSMILTLVDLEEQQRKFRKKYPSTASDAPPPPADGRGDREACHAASPDQHDAKCPGRLHALRHAETGRATTPAHRRALRVALATVVLSAPPHVSEIEQLDVPERQPLFLPHELEEDNLESCVAGLADMESRLRDGQLSDSLNKLRVHLHICSCLVRFKDRHVRHQRPNTRACIKIKQNEIKIVTLKKKYRAAWRAKLALVGHGAWERSWKELLDSDVTTMRGDDEVVGVGTSEGKHTLS</sequence>
<dbReference type="EMBL" id="BPQB01000212">
    <property type="protein sequence ID" value="GJF00837.1"/>
    <property type="molecule type" value="Genomic_DNA"/>
</dbReference>
<name>A0A9P3GT36_9APHY</name>
<feature type="compositionally biased region" description="Basic and acidic residues" evidence="1">
    <location>
        <begin position="292"/>
        <end position="311"/>
    </location>
</feature>
<evidence type="ECO:0000313" key="3">
    <source>
        <dbReference type="Proteomes" id="UP000703269"/>
    </source>
</evidence>
<reference evidence="2 3" key="1">
    <citation type="submission" date="2021-08" db="EMBL/GenBank/DDBJ databases">
        <title>Draft Genome Sequence of Phanerochaete sordida strain YK-624.</title>
        <authorList>
            <person name="Mori T."/>
            <person name="Dohra H."/>
            <person name="Suzuki T."/>
            <person name="Kawagishi H."/>
            <person name="Hirai H."/>
        </authorList>
    </citation>
    <scope>NUCLEOTIDE SEQUENCE [LARGE SCALE GENOMIC DNA]</scope>
    <source>
        <strain evidence="2 3">YK-624</strain>
    </source>
</reference>
<keyword evidence="3" id="KW-1185">Reference proteome</keyword>
<dbReference type="InterPro" id="IPR040521">
    <property type="entry name" value="KDZ"/>
</dbReference>
<comment type="caution">
    <text evidence="2">The sequence shown here is derived from an EMBL/GenBank/DDBJ whole genome shotgun (WGS) entry which is preliminary data.</text>
</comment>
<dbReference type="AlphaFoldDB" id="A0A9P3GT36"/>
<accession>A0A9P3GT36</accession>
<dbReference type="Proteomes" id="UP000703269">
    <property type="component" value="Unassembled WGS sequence"/>
</dbReference>
<evidence type="ECO:0000256" key="1">
    <source>
        <dbReference type="SAM" id="MobiDB-lite"/>
    </source>
</evidence>